<dbReference type="RefSeq" id="XP_007753844.1">
    <property type="nucleotide sequence ID" value="XM_007755654.1"/>
</dbReference>
<feature type="transmembrane region" description="Helical" evidence="7">
    <location>
        <begin position="191"/>
        <end position="210"/>
    </location>
</feature>
<feature type="transmembrane region" description="Helical" evidence="7">
    <location>
        <begin position="412"/>
        <end position="437"/>
    </location>
</feature>
<keyword evidence="4 7" id="KW-1133">Transmembrane helix</keyword>
<evidence type="ECO:0000256" key="1">
    <source>
        <dbReference type="ARBA" id="ARBA00004141"/>
    </source>
</evidence>
<dbReference type="GeneID" id="19176229"/>
<evidence type="ECO:0000313" key="9">
    <source>
        <dbReference type="EMBL" id="EXJ65277.1"/>
    </source>
</evidence>
<dbReference type="SUPFAM" id="SSF103473">
    <property type="entry name" value="MFS general substrate transporter"/>
    <property type="match status" value="1"/>
</dbReference>
<feature type="transmembrane region" description="Helical" evidence="7">
    <location>
        <begin position="216"/>
        <end position="236"/>
    </location>
</feature>
<dbReference type="OrthoDB" id="10262656at2759"/>
<feature type="transmembrane region" description="Helical" evidence="7">
    <location>
        <begin position="464"/>
        <end position="486"/>
    </location>
</feature>
<feature type="compositionally biased region" description="Low complexity" evidence="6">
    <location>
        <begin position="382"/>
        <end position="395"/>
    </location>
</feature>
<dbReference type="VEuPathDB" id="FungiDB:A1O7_01618"/>
<keyword evidence="10" id="KW-1185">Reference proteome</keyword>
<dbReference type="AlphaFoldDB" id="W9WAZ4"/>
<feature type="transmembrane region" description="Helical" evidence="7">
    <location>
        <begin position="159"/>
        <end position="179"/>
    </location>
</feature>
<dbReference type="PRINTS" id="PR01035">
    <property type="entry name" value="TCRTETA"/>
</dbReference>
<gene>
    <name evidence="9" type="ORF">A1O7_01618</name>
</gene>
<dbReference type="Gene3D" id="1.20.1250.20">
    <property type="entry name" value="MFS general substrate transporter like domains"/>
    <property type="match status" value="1"/>
</dbReference>
<dbReference type="InterPro" id="IPR011701">
    <property type="entry name" value="MFS"/>
</dbReference>
<keyword evidence="3 7" id="KW-0812">Transmembrane</keyword>
<feature type="compositionally biased region" description="Basic and acidic residues" evidence="6">
    <location>
        <begin position="37"/>
        <end position="49"/>
    </location>
</feature>
<dbReference type="InterPro" id="IPR020846">
    <property type="entry name" value="MFS_dom"/>
</dbReference>
<dbReference type="Proteomes" id="UP000019473">
    <property type="component" value="Unassembled WGS sequence"/>
</dbReference>
<feature type="transmembrane region" description="Helical" evidence="7">
    <location>
        <begin position="521"/>
        <end position="541"/>
    </location>
</feature>
<dbReference type="InterPro" id="IPR001958">
    <property type="entry name" value="Tet-R_TetA/multi-R_MdtG-like"/>
</dbReference>
<name>W9WAZ4_9EURO</name>
<evidence type="ECO:0000256" key="7">
    <source>
        <dbReference type="SAM" id="Phobius"/>
    </source>
</evidence>
<dbReference type="HOGENOM" id="CLU_001265_54_5_1"/>
<comment type="subcellular location">
    <subcellularLocation>
        <location evidence="1">Membrane</location>
        <topology evidence="1">Multi-pass membrane protein</topology>
    </subcellularLocation>
</comment>
<evidence type="ECO:0000256" key="2">
    <source>
        <dbReference type="ARBA" id="ARBA00022448"/>
    </source>
</evidence>
<dbReference type="eggNOG" id="KOG2615">
    <property type="taxonomic scope" value="Eukaryota"/>
</dbReference>
<dbReference type="GO" id="GO:0016020">
    <property type="term" value="C:membrane"/>
    <property type="evidence" value="ECO:0007669"/>
    <property type="project" value="UniProtKB-SubCell"/>
</dbReference>
<comment type="caution">
    <text evidence="9">The sequence shown here is derived from an EMBL/GenBank/DDBJ whole genome shotgun (WGS) entry which is preliminary data.</text>
</comment>
<feature type="transmembrane region" description="Helical" evidence="7">
    <location>
        <begin position="248"/>
        <end position="272"/>
    </location>
</feature>
<keyword evidence="2" id="KW-0813">Transport</keyword>
<evidence type="ECO:0000256" key="6">
    <source>
        <dbReference type="SAM" id="MobiDB-lite"/>
    </source>
</evidence>
<sequence>MPSPLVETPDGQHRHDVGTTRATFTDVPLELDGANASREDLGEVPSKDDYVEDAAMQSSKGPARPTLTPGRSLTVRRPSFIDEEEDPVSIGTAGTSSTHESRKEAPVTWTSLPKKGQLAVLTLARLVEPLTERSLAAYLFYQLRYFNPDLPDSVIASQGGMFTAAFAAAQFLTAVWWGRAADTPWIGRKRVLLVGLFGTCVSCIGVGFARSFAQALFFRACAGCLNGNVGVMRTMISEIIKEKKYQSRAFLLLPMCFNIGVVVGPILGGFLADPITSFPGVFGPGSTIGGKDGVRWMTAFPYALPNVISATFILCAAILLILGLDETHAALRDRPDCGRKVGKYIQRMLFRRGKQGEYEYSELGNQLELQDADSPREQDLESSATPQTTTTSQPPVWQKSTLRFRQIFTRNVVLTLLNHHLLAMHVSAFNALVFLFLPAPRSSNTNAHLPFLFTGGLGLSSEKVGLATAIIGVIGFPLQILLYPTVNNKLGTLPSYRWFLPFSVLAYFLMPYLALLPNQAYIVWPCLTIVLALQVIARTFALPGSTILINNCTPHPSVLGTIHGVAQSVSSGARTLGPTLGGWGLGLGLGGNFVGGVWWIMACIAVCNWALLWVLYEGDAGVSAAV</sequence>
<protein>
    <recommendedName>
        <fullName evidence="8">Major facilitator superfamily (MFS) profile domain-containing protein</fullName>
    </recommendedName>
</protein>
<evidence type="ECO:0000256" key="4">
    <source>
        <dbReference type="ARBA" id="ARBA00022989"/>
    </source>
</evidence>
<evidence type="ECO:0000256" key="3">
    <source>
        <dbReference type="ARBA" id="ARBA00022692"/>
    </source>
</evidence>
<feature type="transmembrane region" description="Helical" evidence="7">
    <location>
        <begin position="302"/>
        <end position="324"/>
    </location>
</feature>
<reference evidence="9 10" key="1">
    <citation type="submission" date="2013-03" db="EMBL/GenBank/DDBJ databases">
        <title>The Genome Sequence of Cladophialophora yegresii CBS 114405.</title>
        <authorList>
            <consortium name="The Broad Institute Genomics Platform"/>
            <person name="Cuomo C."/>
            <person name="de Hoog S."/>
            <person name="Gorbushina A."/>
            <person name="Walker B."/>
            <person name="Young S.K."/>
            <person name="Zeng Q."/>
            <person name="Gargeya S."/>
            <person name="Fitzgerald M."/>
            <person name="Haas B."/>
            <person name="Abouelleil A."/>
            <person name="Allen A.W."/>
            <person name="Alvarado L."/>
            <person name="Arachchi H.M."/>
            <person name="Berlin A.M."/>
            <person name="Chapman S.B."/>
            <person name="Gainer-Dewar J."/>
            <person name="Goldberg J."/>
            <person name="Griggs A."/>
            <person name="Gujja S."/>
            <person name="Hansen M."/>
            <person name="Howarth C."/>
            <person name="Imamovic A."/>
            <person name="Ireland A."/>
            <person name="Larimer J."/>
            <person name="McCowan C."/>
            <person name="Murphy C."/>
            <person name="Pearson M."/>
            <person name="Poon T.W."/>
            <person name="Priest M."/>
            <person name="Roberts A."/>
            <person name="Saif S."/>
            <person name="Shea T."/>
            <person name="Sisk P."/>
            <person name="Sykes S."/>
            <person name="Wortman J."/>
            <person name="Nusbaum C."/>
            <person name="Birren B."/>
        </authorList>
    </citation>
    <scope>NUCLEOTIDE SEQUENCE [LARGE SCALE GENOMIC DNA]</scope>
    <source>
        <strain evidence="9 10">CBS 114405</strain>
    </source>
</reference>
<dbReference type="PANTHER" id="PTHR23504">
    <property type="entry name" value="MAJOR FACILITATOR SUPERFAMILY DOMAIN-CONTAINING PROTEIN 10"/>
    <property type="match status" value="1"/>
</dbReference>
<dbReference type="GO" id="GO:0022857">
    <property type="term" value="F:transmembrane transporter activity"/>
    <property type="evidence" value="ECO:0007669"/>
    <property type="project" value="InterPro"/>
</dbReference>
<organism evidence="9 10">
    <name type="scientific">Cladophialophora yegresii CBS 114405</name>
    <dbReference type="NCBI Taxonomy" id="1182544"/>
    <lineage>
        <taxon>Eukaryota</taxon>
        <taxon>Fungi</taxon>
        <taxon>Dikarya</taxon>
        <taxon>Ascomycota</taxon>
        <taxon>Pezizomycotina</taxon>
        <taxon>Eurotiomycetes</taxon>
        <taxon>Chaetothyriomycetidae</taxon>
        <taxon>Chaetothyriales</taxon>
        <taxon>Herpotrichiellaceae</taxon>
        <taxon>Cladophialophora</taxon>
    </lineage>
</organism>
<dbReference type="Pfam" id="PF07690">
    <property type="entry name" value="MFS_1"/>
    <property type="match status" value="1"/>
</dbReference>
<proteinExistence type="predicted"/>
<dbReference type="EMBL" id="AMGW01000001">
    <property type="protein sequence ID" value="EXJ65277.1"/>
    <property type="molecule type" value="Genomic_DNA"/>
</dbReference>
<evidence type="ECO:0000313" key="10">
    <source>
        <dbReference type="Proteomes" id="UP000019473"/>
    </source>
</evidence>
<dbReference type="PANTHER" id="PTHR23504:SF6">
    <property type="entry name" value="MULTIDRUG TRANSPORTER, PUTATIVE (AFU_ORTHOLOGUE AFUA_4G08740)-RELATED"/>
    <property type="match status" value="1"/>
</dbReference>
<feature type="region of interest" description="Disordered" evidence="6">
    <location>
        <begin position="371"/>
        <end position="395"/>
    </location>
</feature>
<feature type="domain" description="Major facilitator superfamily (MFS) profile" evidence="8">
    <location>
        <begin position="117"/>
        <end position="620"/>
    </location>
</feature>
<dbReference type="InterPro" id="IPR036259">
    <property type="entry name" value="MFS_trans_sf"/>
</dbReference>
<evidence type="ECO:0000259" key="8">
    <source>
        <dbReference type="PROSITE" id="PS50850"/>
    </source>
</evidence>
<feature type="region of interest" description="Disordered" evidence="6">
    <location>
        <begin position="1"/>
        <end position="108"/>
    </location>
</feature>
<feature type="transmembrane region" description="Helical" evidence="7">
    <location>
        <begin position="597"/>
        <end position="616"/>
    </location>
</feature>
<evidence type="ECO:0000256" key="5">
    <source>
        <dbReference type="ARBA" id="ARBA00023136"/>
    </source>
</evidence>
<keyword evidence="5 7" id="KW-0472">Membrane</keyword>
<accession>W9WAZ4</accession>
<feature type="transmembrane region" description="Helical" evidence="7">
    <location>
        <begin position="498"/>
        <end position="515"/>
    </location>
</feature>
<dbReference type="PROSITE" id="PS50850">
    <property type="entry name" value="MFS"/>
    <property type="match status" value="1"/>
</dbReference>